<dbReference type="Proteomes" id="UP000230750">
    <property type="component" value="Unassembled WGS sequence"/>
</dbReference>
<sequence>MCSSPFETYSKSASSCSCHPLCKSFKDCCYDTDLYNEQLDLLGSLNAPIFEEFSSYMDYFRCTTDIISSERYWMVSECPSSWEGTNKCQLNEGELNYTVGNLTELTGIPVVSENGITFRNIFCAICHGQELTSLTPWSITAECLDLGFLPPVDNLTLQEKVEIFIGFCQNVTFAPPADHPFNVTSVIPCRSQSEESFVQSSCPDTEFNDEYSEGCRVVFAPLSVDYSVVFRNRYCAECFYADNPGQELTLFEFCPVTSGRECYFNANGDEICIDPPPGPPLVPISITFDFFGDGSGVSISSEQDKIDTILVDCEEGQVFDPTSSTCLQLNCRQGYILESNRCIPNATDPTVADGLCVEFLLTVTFTLKTIMPCTNEMPVSIFGECLPEELVNILTAANSSQHYTCGTNETVTRFSISQTISLDEVKQIFSSGTVKISANFSATSCQAIDVVEILNVCSSSQSSQLLCTSPWQTGVPSLDTLWNEPCPQKII</sequence>
<name>A0A2G8LAX3_STIJA</name>
<dbReference type="EMBL" id="MRZV01000143">
    <property type="protein sequence ID" value="PIK57418.1"/>
    <property type="molecule type" value="Genomic_DNA"/>
</dbReference>
<comment type="caution">
    <text evidence="1">The sequence shown here is derived from an EMBL/GenBank/DDBJ whole genome shotgun (WGS) entry which is preliminary data.</text>
</comment>
<protein>
    <recommendedName>
        <fullName evidence="3">SMB domain-containing protein</fullName>
    </recommendedName>
</protein>
<organism evidence="1 2">
    <name type="scientific">Stichopus japonicus</name>
    <name type="common">Sea cucumber</name>
    <dbReference type="NCBI Taxonomy" id="307972"/>
    <lineage>
        <taxon>Eukaryota</taxon>
        <taxon>Metazoa</taxon>
        <taxon>Echinodermata</taxon>
        <taxon>Eleutherozoa</taxon>
        <taxon>Echinozoa</taxon>
        <taxon>Holothuroidea</taxon>
        <taxon>Aspidochirotacea</taxon>
        <taxon>Aspidochirotida</taxon>
        <taxon>Stichopodidae</taxon>
        <taxon>Apostichopus</taxon>
    </lineage>
</organism>
<reference evidence="1 2" key="1">
    <citation type="journal article" date="2017" name="PLoS Biol.">
        <title>The sea cucumber genome provides insights into morphological evolution and visceral regeneration.</title>
        <authorList>
            <person name="Zhang X."/>
            <person name="Sun L."/>
            <person name="Yuan J."/>
            <person name="Sun Y."/>
            <person name="Gao Y."/>
            <person name="Zhang L."/>
            <person name="Li S."/>
            <person name="Dai H."/>
            <person name="Hamel J.F."/>
            <person name="Liu C."/>
            <person name="Yu Y."/>
            <person name="Liu S."/>
            <person name="Lin W."/>
            <person name="Guo K."/>
            <person name="Jin S."/>
            <person name="Xu P."/>
            <person name="Storey K.B."/>
            <person name="Huan P."/>
            <person name="Zhang T."/>
            <person name="Zhou Y."/>
            <person name="Zhang J."/>
            <person name="Lin C."/>
            <person name="Li X."/>
            <person name="Xing L."/>
            <person name="Huo D."/>
            <person name="Sun M."/>
            <person name="Wang L."/>
            <person name="Mercier A."/>
            <person name="Li F."/>
            <person name="Yang H."/>
            <person name="Xiang J."/>
        </authorList>
    </citation>
    <scope>NUCLEOTIDE SEQUENCE [LARGE SCALE GENOMIC DNA]</scope>
    <source>
        <strain evidence="1">Shaxun</strain>
        <tissue evidence="1">Muscle</tissue>
    </source>
</reference>
<dbReference type="OrthoDB" id="6134459at2759"/>
<evidence type="ECO:0008006" key="3">
    <source>
        <dbReference type="Google" id="ProtNLM"/>
    </source>
</evidence>
<keyword evidence="2" id="KW-1185">Reference proteome</keyword>
<evidence type="ECO:0000313" key="1">
    <source>
        <dbReference type="EMBL" id="PIK57418.1"/>
    </source>
</evidence>
<accession>A0A2G8LAX3</accession>
<gene>
    <name evidence="1" type="ORF">BSL78_05684</name>
</gene>
<dbReference type="PANTHER" id="PTHR45902:SF1">
    <property type="entry name" value="LATROPHILIN RECEPTOR-LIKE PROTEIN A"/>
    <property type="match status" value="1"/>
</dbReference>
<dbReference type="AlphaFoldDB" id="A0A2G8LAX3"/>
<evidence type="ECO:0000313" key="2">
    <source>
        <dbReference type="Proteomes" id="UP000230750"/>
    </source>
</evidence>
<proteinExistence type="predicted"/>
<dbReference type="PANTHER" id="PTHR45902">
    <property type="entry name" value="LATROPHILIN RECEPTOR-LIKE PROTEIN A"/>
    <property type="match status" value="1"/>
</dbReference>
<dbReference type="InterPro" id="IPR053231">
    <property type="entry name" value="GPCR_LN-TM7"/>
</dbReference>